<evidence type="ECO:0000256" key="2">
    <source>
        <dbReference type="ARBA" id="ARBA00022771"/>
    </source>
</evidence>
<keyword evidence="5" id="KW-0175">Coiled coil</keyword>
<dbReference type="Gene3D" id="3.30.40.10">
    <property type="entry name" value="Zinc/RING finger domain, C3HC4 (zinc finger)"/>
    <property type="match status" value="1"/>
</dbReference>
<dbReference type="AlphaFoldDB" id="A0A131Y9T7"/>
<sequence>MPCGTCNKDSFELWRRTTCRHSICNPCLTKSKELAACCQIKTAIRCPGSRFGCSFVTCSNNWGEHYASCNMVPVTCPQSCQYIVAKKDLGWHQSFECPRRPGNLPFSAVVVASEEVLPDRGDDSFAQSRRIHCEEDIKRKKTDRSSTPQSCPSAEEKRMVGSWDEPLGDQLGIEESVFLFRLFKERLQELNFDVETIKRDTRVANLEDEMRELLREKEREIEKLHLRVREQDVTIEAMRSELDRCKTLCNEQVSDLRKQLEAVKRSFDTVVDGFRKQLGDRERETRPFMTEMRLFKDYVASMMEVLESTMVRTSPEMTFASPDESTHNAAS</sequence>
<evidence type="ECO:0000259" key="7">
    <source>
        <dbReference type="PROSITE" id="PS50114"/>
    </source>
</evidence>
<dbReference type="InterPro" id="IPR001293">
    <property type="entry name" value="Znf_TRAF"/>
</dbReference>
<feature type="domain" description="GATA-type" evidence="7">
    <location>
        <begin position="1"/>
        <end position="27"/>
    </location>
</feature>
<name>A0A131Y9T7_IXORI</name>
<dbReference type="SUPFAM" id="SSF49599">
    <property type="entry name" value="TRAF domain-like"/>
    <property type="match status" value="1"/>
</dbReference>
<evidence type="ECO:0000256" key="1">
    <source>
        <dbReference type="ARBA" id="ARBA00022723"/>
    </source>
</evidence>
<accession>A0A131Y9T7</accession>
<feature type="region of interest" description="Disordered" evidence="6">
    <location>
        <begin position="137"/>
        <end position="159"/>
    </location>
</feature>
<dbReference type="GO" id="GO:0043565">
    <property type="term" value="F:sequence-specific DNA binding"/>
    <property type="evidence" value="ECO:0007669"/>
    <property type="project" value="InterPro"/>
</dbReference>
<evidence type="ECO:0000313" key="9">
    <source>
        <dbReference type="EMBL" id="JAP74866.1"/>
    </source>
</evidence>
<keyword evidence="3 4" id="KW-0862">Zinc</keyword>
<evidence type="ECO:0000256" key="3">
    <source>
        <dbReference type="ARBA" id="ARBA00022833"/>
    </source>
</evidence>
<evidence type="ECO:0000259" key="8">
    <source>
        <dbReference type="PROSITE" id="PS50145"/>
    </source>
</evidence>
<feature type="domain" description="TRAF-type" evidence="8">
    <location>
        <begin position="65"/>
        <end position="100"/>
    </location>
</feature>
<dbReference type="PROSITE" id="PS50145">
    <property type="entry name" value="ZF_TRAF"/>
    <property type="match status" value="1"/>
</dbReference>
<evidence type="ECO:0000256" key="6">
    <source>
        <dbReference type="SAM" id="MobiDB-lite"/>
    </source>
</evidence>
<protein>
    <submittedName>
        <fullName evidence="9">Putative tnf receptor-associated factor 3</fullName>
    </submittedName>
</protein>
<dbReference type="EMBL" id="GEFM01000930">
    <property type="protein sequence ID" value="JAP74866.1"/>
    <property type="molecule type" value="mRNA"/>
</dbReference>
<evidence type="ECO:0000256" key="5">
    <source>
        <dbReference type="SAM" id="Coils"/>
    </source>
</evidence>
<feature type="zinc finger region" description="TRAF-type" evidence="4">
    <location>
        <begin position="65"/>
        <end position="100"/>
    </location>
</feature>
<keyword evidence="9" id="KW-0675">Receptor</keyword>
<proteinExistence type="evidence at transcript level"/>
<dbReference type="InterPro" id="IPR017907">
    <property type="entry name" value="Znf_RING_CS"/>
</dbReference>
<dbReference type="PROSITE" id="PS50114">
    <property type="entry name" value="GATA_ZN_FINGER_2"/>
    <property type="match status" value="1"/>
</dbReference>
<organism evidence="9">
    <name type="scientific">Ixodes ricinus</name>
    <name type="common">Common tick</name>
    <name type="synonym">Acarus ricinus</name>
    <dbReference type="NCBI Taxonomy" id="34613"/>
    <lineage>
        <taxon>Eukaryota</taxon>
        <taxon>Metazoa</taxon>
        <taxon>Ecdysozoa</taxon>
        <taxon>Arthropoda</taxon>
        <taxon>Chelicerata</taxon>
        <taxon>Arachnida</taxon>
        <taxon>Acari</taxon>
        <taxon>Parasitiformes</taxon>
        <taxon>Ixodida</taxon>
        <taxon>Ixodoidea</taxon>
        <taxon>Ixodidae</taxon>
        <taxon>Ixodinae</taxon>
        <taxon>Ixodes</taxon>
    </lineage>
</organism>
<dbReference type="PROSITE" id="PS00518">
    <property type="entry name" value="ZF_RING_1"/>
    <property type="match status" value="1"/>
</dbReference>
<reference evidence="9" key="1">
    <citation type="submission" date="2016-02" db="EMBL/GenBank/DDBJ databases">
        <title>RNAseq analyses of the midgut from blood- or serum-fed Ixodes ricinus ticks.</title>
        <authorList>
            <person name="Perner J."/>
            <person name="Provaznik J."/>
            <person name="Schrenkova J."/>
            <person name="Urbanova V."/>
            <person name="Ribeiro J.M."/>
            <person name="Kopacek P."/>
        </authorList>
    </citation>
    <scope>NUCLEOTIDE SEQUENCE</scope>
    <source>
        <tissue evidence="9">Gut</tissue>
    </source>
</reference>
<dbReference type="GO" id="GO:0008270">
    <property type="term" value="F:zinc ion binding"/>
    <property type="evidence" value="ECO:0007669"/>
    <property type="project" value="UniProtKB-KW"/>
</dbReference>
<keyword evidence="2 4" id="KW-0863">Zinc-finger</keyword>
<keyword evidence="1 4" id="KW-0479">Metal-binding</keyword>
<dbReference type="GO" id="GO:0006355">
    <property type="term" value="P:regulation of DNA-templated transcription"/>
    <property type="evidence" value="ECO:0007669"/>
    <property type="project" value="InterPro"/>
</dbReference>
<feature type="coiled-coil region" evidence="5">
    <location>
        <begin position="203"/>
        <end position="234"/>
    </location>
</feature>
<dbReference type="InterPro" id="IPR013083">
    <property type="entry name" value="Znf_RING/FYVE/PHD"/>
</dbReference>
<evidence type="ECO:0000256" key="4">
    <source>
        <dbReference type="PROSITE-ProRule" id="PRU00207"/>
    </source>
</evidence>
<dbReference type="InterPro" id="IPR000679">
    <property type="entry name" value="Znf_GATA"/>
</dbReference>